<evidence type="ECO:0000313" key="1">
    <source>
        <dbReference type="EMBL" id="GMT34557.1"/>
    </source>
</evidence>
<reference evidence="1" key="1">
    <citation type="submission" date="2023-10" db="EMBL/GenBank/DDBJ databases">
        <title>Genome assembly of Pristionchus species.</title>
        <authorList>
            <person name="Yoshida K."/>
            <person name="Sommer R.J."/>
        </authorList>
    </citation>
    <scope>NUCLEOTIDE SEQUENCE</scope>
    <source>
        <strain evidence="1">RS5133</strain>
    </source>
</reference>
<proteinExistence type="predicted"/>
<evidence type="ECO:0000313" key="2">
    <source>
        <dbReference type="Proteomes" id="UP001432322"/>
    </source>
</evidence>
<keyword evidence="2" id="KW-1185">Reference proteome</keyword>
<organism evidence="1 2">
    <name type="scientific">Pristionchus fissidentatus</name>
    <dbReference type="NCBI Taxonomy" id="1538716"/>
    <lineage>
        <taxon>Eukaryota</taxon>
        <taxon>Metazoa</taxon>
        <taxon>Ecdysozoa</taxon>
        <taxon>Nematoda</taxon>
        <taxon>Chromadorea</taxon>
        <taxon>Rhabditida</taxon>
        <taxon>Rhabditina</taxon>
        <taxon>Diplogasteromorpha</taxon>
        <taxon>Diplogasteroidea</taxon>
        <taxon>Neodiplogasteridae</taxon>
        <taxon>Pristionchus</taxon>
    </lineage>
</organism>
<feature type="non-terminal residue" evidence="1">
    <location>
        <position position="296"/>
    </location>
</feature>
<feature type="non-terminal residue" evidence="1">
    <location>
        <position position="1"/>
    </location>
</feature>
<dbReference type="EMBL" id="BTSY01000006">
    <property type="protein sequence ID" value="GMT34557.1"/>
    <property type="molecule type" value="Genomic_DNA"/>
</dbReference>
<dbReference type="Proteomes" id="UP001432322">
    <property type="component" value="Unassembled WGS sequence"/>
</dbReference>
<protein>
    <submittedName>
        <fullName evidence="1">Uncharacterized protein</fullName>
    </submittedName>
</protein>
<dbReference type="AlphaFoldDB" id="A0AAV5WXU8"/>
<gene>
    <name evidence="1" type="ORF">PFISCL1PPCAC_25854</name>
</gene>
<sequence length="296" mass="31388">QALLSLDRGRIWVGYGIDLPRGGYGRGRSLCLGLVLCIDQLGSRIQLDVRGSLVDRTNVGVAIELPHREFLRKAYAAQPLDALAGCLGGHNGRVQLGHSRLLDERETRLLHSGGIVHEHARSLDLHANLGHLERHALEIDESRSELLALLQVGHGGIEAALRESDHLGADSDAAGVEAPDRVLVAGKVLAEDGALVDADAVKVDGARGRGADAKLVLSLADTDALGVAVDEEARDTAVALLRFRIGKYEEEGGVADVGDPQFGAGDEEVVTVLPSDRLEGECVRARASLRQTEGAD</sequence>
<comment type="caution">
    <text evidence="1">The sequence shown here is derived from an EMBL/GenBank/DDBJ whole genome shotgun (WGS) entry which is preliminary data.</text>
</comment>
<name>A0AAV5WXU8_9BILA</name>
<accession>A0AAV5WXU8</accession>